<evidence type="ECO:0000256" key="2">
    <source>
        <dbReference type="ARBA" id="ARBA00023315"/>
    </source>
</evidence>
<name>A0A7X0MUH1_9HYPH</name>
<keyword evidence="5" id="KW-1185">Reference proteome</keyword>
<protein>
    <submittedName>
        <fullName evidence="4">GNAT superfamily N-acetyltransferase</fullName>
    </submittedName>
</protein>
<proteinExistence type="predicted"/>
<evidence type="ECO:0000313" key="4">
    <source>
        <dbReference type="EMBL" id="MBB6509463.1"/>
    </source>
</evidence>
<keyword evidence="2" id="KW-0012">Acyltransferase</keyword>
<accession>A0A7X0MUH1</accession>
<dbReference type="Proteomes" id="UP000585437">
    <property type="component" value="Unassembled WGS sequence"/>
</dbReference>
<dbReference type="AlphaFoldDB" id="A0A7X0MUH1"/>
<dbReference type="CDD" id="cd04301">
    <property type="entry name" value="NAT_SF"/>
    <property type="match status" value="1"/>
</dbReference>
<dbReference type="InterPro" id="IPR000182">
    <property type="entry name" value="GNAT_dom"/>
</dbReference>
<dbReference type="PANTHER" id="PTHR43800">
    <property type="entry name" value="PEPTIDYL-LYSINE N-ACETYLTRANSFERASE YJAB"/>
    <property type="match status" value="1"/>
</dbReference>
<feature type="domain" description="N-acetyltransferase" evidence="3">
    <location>
        <begin position="38"/>
        <end position="186"/>
    </location>
</feature>
<sequence length="198" mass="21912">MLLSGYSNVPPGMIATVVTCLEMQERPEPGSNPPAGSLTVEHWPSPSIADYRALYRSVGEHWMWTSRLIMDDSELSAILQDPLIEVHALMDGDRAVGLLELDFRKEGECEIGYFGLAAGTIGKGAGRFLMNAAIEKAWSRRISRLWVHTCHLDSAQALPFYQRSGFKPFKMMVEVVDDVRLTGLVPRSASPQAPIIEP</sequence>
<evidence type="ECO:0000256" key="1">
    <source>
        <dbReference type="ARBA" id="ARBA00022679"/>
    </source>
</evidence>
<reference evidence="4 5" key="1">
    <citation type="submission" date="2020-08" db="EMBL/GenBank/DDBJ databases">
        <title>The Agave Microbiome: Exploring the role of microbial communities in plant adaptations to desert environments.</title>
        <authorList>
            <person name="Partida-Martinez L.P."/>
        </authorList>
    </citation>
    <scope>NUCLEOTIDE SEQUENCE [LARGE SCALE GENOMIC DNA]</scope>
    <source>
        <strain evidence="4 5">AS3.12</strain>
    </source>
</reference>
<keyword evidence="1 4" id="KW-0808">Transferase</keyword>
<evidence type="ECO:0000313" key="5">
    <source>
        <dbReference type="Proteomes" id="UP000585437"/>
    </source>
</evidence>
<dbReference type="PANTHER" id="PTHR43800:SF1">
    <property type="entry name" value="PEPTIDYL-LYSINE N-ACETYLTRANSFERASE YJAB"/>
    <property type="match status" value="1"/>
</dbReference>
<evidence type="ECO:0000259" key="3">
    <source>
        <dbReference type="PROSITE" id="PS51186"/>
    </source>
</evidence>
<comment type="caution">
    <text evidence="4">The sequence shown here is derived from an EMBL/GenBank/DDBJ whole genome shotgun (WGS) entry which is preliminary data.</text>
</comment>
<dbReference type="EMBL" id="JACHBU010000005">
    <property type="protein sequence ID" value="MBB6509463.1"/>
    <property type="molecule type" value="Genomic_DNA"/>
</dbReference>
<dbReference type="RefSeq" id="WP_246454022.1">
    <property type="nucleotide sequence ID" value="NZ_JACHBU010000005.1"/>
</dbReference>
<dbReference type="PROSITE" id="PS51186">
    <property type="entry name" value="GNAT"/>
    <property type="match status" value="1"/>
</dbReference>
<dbReference type="Gene3D" id="3.40.630.30">
    <property type="match status" value="1"/>
</dbReference>
<organism evidence="4 5">
    <name type="scientific">Rhizobium soli</name>
    <dbReference type="NCBI Taxonomy" id="424798"/>
    <lineage>
        <taxon>Bacteria</taxon>
        <taxon>Pseudomonadati</taxon>
        <taxon>Pseudomonadota</taxon>
        <taxon>Alphaproteobacteria</taxon>
        <taxon>Hyphomicrobiales</taxon>
        <taxon>Rhizobiaceae</taxon>
        <taxon>Rhizobium/Agrobacterium group</taxon>
        <taxon>Rhizobium</taxon>
    </lineage>
</organism>
<dbReference type="SUPFAM" id="SSF55729">
    <property type="entry name" value="Acyl-CoA N-acyltransferases (Nat)"/>
    <property type="match status" value="1"/>
</dbReference>
<dbReference type="Pfam" id="PF00583">
    <property type="entry name" value="Acetyltransf_1"/>
    <property type="match status" value="1"/>
</dbReference>
<dbReference type="GO" id="GO:0016747">
    <property type="term" value="F:acyltransferase activity, transferring groups other than amino-acyl groups"/>
    <property type="evidence" value="ECO:0007669"/>
    <property type="project" value="InterPro"/>
</dbReference>
<gene>
    <name evidence="4" type="ORF">F4695_002831</name>
</gene>
<dbReference type="InterPro" id="IPR016181">
    <property type="entry name" value="Acyl_CoA_acyltransferase"/>
</dbReference>